<proteinExistence type="predicted"/>
<feature type="region of interest" description="Disordered" evidence="1">
    <location>
        <begin position="1"/>
        <end position="57"/>
    </location>
</feature>
<protein>
    <submittedName>
        <fullName evidence="2">Uncharacterized protein</fullName>
    </submittedName>
</protein>
<name>A0A814ZL53_9BILA</name>
<evidence type="ECO:0000313" key="2">
    <source>
        <dbReference type="EMBL" id="CAF1244860.1"/>
    </source>
</evidence>
<evidence type="ECO:0000256" key="1">
    <source>
        <dbReference type="SAM" id="MobiDB-lite"/>
    </source>
</evidence>
<dbReference type="Proteomes" id="UP000681722">
    <property type="component" value="Unassembled WGS sequence"/>
</dbReference>
<gene>
    <name evidence="2" type="ORF">GPM918_LOCUS25841</name>
    <name evidence="3" type="ORF">SRO942_LOCUS25896</name>
</gene>
<comment type="caution">
    <text evidence="2">The sequence shown here is derived from an EMBL/GenBank/DDBJ whole genome shotgun (WGS) entry which is preliminary data.</text>
</comment>
<feature type="compositionally biased region" description="Polar residues" evidence="1">
    <location>
        <begin position="27"/>
        <end position="46"/>
    </location>
</feature>
<feature type="compositionally biased region" description="Basic and acidic residues" evidence="1">
    <location>
        <begin position="1"/>
        <end position="11"/>
    </location>
</feature>
<dbReference type="EMBL" id="CAJNOQ010010172">
    <property type="protein sequence ID" value="CAF1244860.1"/>
    <property type="molecule type" value="Genomic_DNA"/>
</dbReference>
<dbReference type="EMBL" id="CAJOBC010011936">
    <property type="protein sequence ID" value="CAF4010085.1"/>
    <property type="molecule type" value="Genomic_DNA"/>
</dbReference>
<accession>A0A814ZL53</accession>
<sequence length="624" mass="72932">MQQQKRRDNDMSSRQSTDQQRQEASDAGNNSLTRPNETDVSANNVAENYPPRAGVNTRSRRRNFEDFVVVWLDANISITNDNKQAFAQLRKIVNRLETFNSTDECVDYITDIKDEKVFLIVSDSFGEQIIPRVHELQQIASIYVFCFNREHLEQWIQSFKIVAGVYADITPLCEQLQKDRRTAANDLLGIQAVSSISTSFPGKIGVAVRIIKSLLSTSKLSFIYAQLLNEILLEFSNTERSKKEMIDFCREQYSDNEDELHVISEFETSYVSENAIWWYKKECFLYRLINKALRTQDVDTLYNLKYYIQDLHKQIERKHYEFLNTERIQDTSVRRRRPSALRCLLCQCSRDTLHSKHVIETLTVYKGFGMPLDEFKSLKKKIGGFASIQTFMSTNRDESVARTFASKSIGKAGKIPALLKIEVDIERCKTPFADVQTQSEFKYETEILFTTGTVFRIKSFRLEEGVWNISLELAGEDDKKLCFELCEEKRQDIFKGDTLMKWVKLMWDMGDLDRSEKYYIMWLQNSSYRYSMLYCGADLVLSWAKERKEYKEAKENAESEHQSLPLPYENLKHTRVYGQIRFEENIKYLTEASRIHSTGLPRPHTQVIVIDDRKLVEYMKCVFS</sequence>
<dbReference type="SUPFAM" id="SSF56399">
    <property type="entry name" value="ADP-ribosylation"/>
    <property type="match status" value="1"/>
</dbReference>
<dbReference type="AlphaFoldDB" id="A0A814ZL53"/>
<dbReference type="Gene3D" id="3.90.176.10">
    <property type="entry name" value="Toxin ADP-ribosyltransferase, Chain A, domain 1"/>
    <property type="match status" value="1"/>
</dbReference>
<dbReference type="OrthoDB" id="423533at2759"/>
<reference evidence="2" key="1">
    <citation type="submission" date="2021-02" db="EMBL/GenBank/DDBJ databases">
        <authorList>
            <person name="Nowell W R."/>
        </authorList>
    </citation>
    <scope>NUCLEOTIDE SEQUENCE</scope>
</reference>
<evidence type="ECO:0000313" key="3">
    <source>
        <dbReference type="EMBL" id="CAF4010085.1"/>
    </source>
</evidence>
<dbReference type="Proteomes" id="UP000663829">
    <property type="component" value="Unassembled WGS sequence"/>
</dbReference>
<keyword evidence="4" id="KW-1185">Reference proteome</keyword>
<evidence type="ECO:0000313" key="4">
    <source>
        <dbReference type="Proteomes" id="UP000663829"/>
    </source>
</evidence>
<organism evidence="2 4">
    <name type="scientific">Didymodactylos carnosus</name>
    <dbReference type="NCBI Taxonomy" id="1234261"/>
    <lineage>
        <taxon>Eukaryota</taxon>
        <taxon>Metazoa</taxon>
        <taxon>Spiralia</taxon>
        <taxon>Gnathifera</taxon>
        <taxon>Rotifera</taxon>
        <taxon>Eurotatoria</taxon>
        <taxon>Bdelloidea</taxon>
        <taxon>Philodinida</taxon>
        <taxon>Philodinidae</taxon>
        <taxon>Didymodactylos</taxon>
    </lineage>
</organism>